<dbReference type="RefSeq" id="WP_252800393.1">
    <property type="nucleotide sequence ID" value="NZ_BAAABM010000009.1"/>
</dbReference>
<protein>
    <recommendedName>
        <fullName evidence="1">DUF6194 domain-containing protein</fullName>
    </recommendedName>
</protein>
<dbReference type="Pfam" id="PF19694">
    <property type="entry name" value="DUF6194"/>
    <property type="match status" value="1"/>
</dbReference>
<sequence length="161" mass="17398">MTQDEIIQFAAGLPGTVVVTAGEETGAPEPAWGDTFISYDPHGDAPADRFLPFATIVTKDYEGFDTASDLNRPGVFRLNLAVGRRRFEELLGYPPAAAADHRGAVDFTVTDRLLPHPAYAVQGWVCVLDPGERTAVLARSLLEEAHARAAGRLDRTRPDPA</sequence>
<feature type="domain" description="DUF6194" evidence="1">
    <location>
        <begin position="1"/>
        <end position="156"/>
    </location>
</feature>
<comment type="caution">
    <text evidence="2">The sequence shown here is derived from an EMBL/GenBank/DDBJ whole genome shotgun (WGS) entry which is preliminary data.</text>
</comment>
<dbReference type="EMBL" id="BAAABM010000009">
    <property type="protein sequence ID" value="GAA0325742.1"/>
    <property type="molecule type" value="Genomic_DNA"/>
</dbReference>
<proteinExistence type="predicted"/>
<name>A0ABN0W5D8_9ACTN</name>
<evidence type="ECO:0000313" key="3">
    <source>
        <dbReference type="Proteomes" id="UP001501822"/>
    </source>
</evidence>
<dbReference type="InterPro" id="IPR045676">
    <property type="entry name" value="DUF6194"/>
</dbReference>
<keyword evidence="3" id="KW-1185">Reference proteome</keyword>
<evidence type="ECO:0000259" key="1">
    <source>
        <dbReference type="Pfam" id="PF19694"/>
    </source>
</evidence>
<evidence type="ECO:0000313" key="2">
    <source>
        <dbReference type="EMBL" id="GAA0325742.1"/>
    </source>
</evidence>
<organism evidence="2 3">
    <name type="scientific">Actinoallomurus spadix</name>
    <dbReference type="NCBI Taxonomy" id="79912"/>
    <lineage>
        <taxon>Bacteria</taxon>
        <taxon>Bacillati</taxon>
        <taxon>Actinomycetota</taxon>
        <taxon>Actinomycetes</taxon>
        <taxon>Streptosporangiales</taxon>
        <taxon>Thermomonosporaceae</taxon>
        <taxon>Actinoallomurus</taxon>
    </lineage>
</organism>
<reference evidence="2 3" key="1">
    <citation type="journal article" date="2019" name="Int. J. Syst. Evol. Microbiol.">
        <title>The Global Catalogue of Microorganisms (GCM) 10K type strain sequencing project: providing services to taxonomists for standard genome sequencing and annotation.</title>
        <authorList>
            <consortium name="The Broad Institute Genomics Platform"/>
            <consortium name="The Broad Institute Genome Sequencing Center for Infectious Disease"/>
            <person name="Wu L."/>
            <person name="Ma J."/>
        </authorList>
    </citation>
    <scope>NUCLEOTIDE SEQUENCE [LARGE SCALE GENOMIC DNA]</scope>
    <source>
        <strain evidence="2 3">JCM 3146</strain>
    </source>
</reference>
<accession>A0ABN0W5D8</accession>
<gene>
    <name evidence="2" type="ORF">GCM10010151_14590</name>
</gene>
<dbReference type="Proteomes" id="UP001501822">
    <property type="component" value="Unassembled WGS sequence"/>
</dbReference>